<keyword evidence="9 10" id="KW-0630">Potassium</keyword>
<dbReference type="InterPro" id="IPR022629">
    <property type="entry name" value="S-AdoMet_synt_central"/>
</dbReference>
<name>A0A7W6S131_9PROT</name>
<comment type="cofactor">
    <cofactor evidence="10">
        <name>Mg(2+)</name>
        <dbReference type="ChEBI" id="CHEBI:18420"/>
    </cofactor>
    <text evidence="10">Binds 2 divalent ions per subunit.</text>
</comment>
<keyword evidence="7 10" id="KW-0067">ATP-binding</keyword>
<dbReference type="InterPro" id="IPR002133">
    <property type="entry name" value="S-AdoMet_synthetase"/>
</dbReference>
<dbReference type="HAMAP" id="MF_00086">
    <property type="entry name" value="S_AdoMet_synth1"/>
    <property type="match status" value="1"/>
</dbReference>
<feature type="domain" description="S-adenosylmethionine synthetase central" evidence="14">
    <location>
        <begin position="117"/>
        <end position="234"/>
    </location>
</feature>
<dbReference type="AlphaFoldDB" id="A0A7W6S131"/>
<feature type="binding site" description="in other chain" evidence="10">
    <location>
        <begin position="167"/>
        <end position="169"/>
    </location>
    <ligand>
        <name>ATP</name>
        <dbReference type="ChEBI" id="CHEBI:30616"/>
        <note>ligand shared between two neighboring subunits</note>
    </ligand>
</feature>
<evidence type="ECO:0000259" key="13">
    <source>
        <dbReference type="Pfam" id="PF00438"/>
    </source>
</evidence>
<keyword evidence="8 10" id="KW-0460">Magnesium</keyword>
<dbReference type="PIRSF" id="PIRSF000497">
    <property type="entry name" value="MAT"/>
    <property type="match status" value="1"/>
</dbReference>
<dbReference type="InterPro" id="IPR022630">
    <property type="entry name" value="S-AdoMet_synt_C"/>
</dbReference>
<evidence type="ECO:0000256" key="3">
    <source>
        <dbReference type="ARBA" id="ARBA00022563"/>
    </source>
</evidence>
<feature type="domain" description="S-adenosylmethionine synthetase N-terminal" evidence="13">
    <location>
        <begin position="5"/>
        <end position="102"/>
    </location>
</feature>
<feature type="binding site" description="in other chain" evidence="10">
    <location>
        <position position="16"/>
    </location>
    <ligand>
        <name>ATP</name>
        <dbReference type="ChEBI" id="CHEBI:30616"/>
        <note>ligand shared between two neighboring subunits</note>
    </ligand>
</feature>
<keyword evidence="10" id="KW-0963">Cytoplasm</keyword>
<dbReference type="EMBL" id="JACIGI010000024">
    <property type="protein sequence ID" value="MBB4286953.1"/>
    <property type="molecule type" value="Genomic_DNA"/>
</dbReference>
<evidence type="ECO:0000256" key="10">
    <source>
        <dbReference type="HAMAP-Rule" id="MF_00086"/>
    </source>
</evidence>
<evidence type="ECO:0000256" key="5">
    <source>
        <dbReference type="ARBA" id="ARBA00022723"/>
    </source>
</evidence>
<dbReference type="EC" id="2.5.1.6" evidence="10"/>
<evidence type="ECO:0000256" key="1">
    <source>
        <dbReference type="ARBA" id="ARBA00005224"/>
    </source>
</evidence>
<dbReference type="CDD" id="cd18079">
    <property type="entry name" value="S-AdoMet_synt"/>
    <property type="match status" value="1"/>
</dbReference>
<evidence type="ECO:0000256" key="7">
    <source>
        <dbReference type="ARBA" id="ARBA00022840"/>
    </source>
</evidence>
<dbReference type="RefSeq" id="WP_184436244.1">
    <property type="nucleotide sequence ID" value="NZ_JACIGI010000024.1"/>
</dbReference>
<comment type="subcellular location">
    <subcellularLocation>
        <location evidence="10 11">Cytoplasm</location>
    </subcellularLocation>
</comment>
<dbReference type="Gene3D" id="3.30.300.10">
    <property type="match status" value="3"/>
</dbReference>
<evidence type="ECO:0000256" key="9">
    <source>
        <dbReference type="ARBA" id="ARBA00022958"/>
    </source>
</evidence>
<dbReference type="InterPro" id="IPR022631">
    <property type="entry name" value="ADOMET_SYNTHASE_CS"/>
</dbReference>
<dbReference type="Pfam" id="PF02773">
    <property type="entry name" value="S-AdoMet_synt_C"/>
    <property type="match status" value="1"/>
</dbReference>
<dbReference type="FunFam" id="3.30.300.10:FF:000003">
    <property type="entry name" value="S-adenosylmethionine synthase"/>
    <property type="match status" value="1"/>
</dbReference>
<evidence type="ECO:0000313" key="16">
    <source>
        <dbReference type="EMBL" id="MBB4286953.1"/>
    </source>
</evidence>
<keyword evidence="4 10" id="KW-0808">Transferase</keyword>
<dbReference type="Pfam" id="PF00438">
    <property type="entry name" value="S-AdoMet_synt_N"/>
    <property type="match status" value="1"/>
</dbReference>
<keyword evidence="17" id="KW-1185">Reference proteome</keyword>
<feature type="binding site" description="in other chain" evidence="10">
    <location>
        <begin position="248"/>
        <end position="249"/>
    </location>
    <ligand>
        <name>ATP</name>
        <dbReference type="ChEBI" id="CHEBI:30616"/>
        <note>ligand shared between two neighboring subunits</note>
    </ligand>
</feature>
<sequence>MTDSYIFTSESVGAGHPDKLADSISDAILDAILAQDPAARVACETMVNTGMCILSGEITTTAHVDYAQVARDTILDVGYDDPRYGYDGRSCAVLVALDKQSPDIAQGVDEGRGLDLEQGAGDQGLMFGFACRETDDLMPLPIQLAHRLTARQAAVRQSGTLPWLRPDVKSQVSVRYEGGRPAGIDAIVLSTQHDEDVDHATLRAAVIEEIVKPCVPAAFLDDATTYHINPTGRFVIGGPVGDCGLTGRKIIVDTYGGMGRHGGGAFSGKDPSKVDRSAAYAARYVAKNVVAAGLADRCEVQLAYAIGVAQPVSVRVDTFGTGTIPEARIETLVRTHFDLRPKGIIAMLDLLRPIYRQTAANGHFGRAGVPWEATDRAAALADAAGTRPAAE</sequence>
<gene>
    <name evidence="10" type="primary">metK</name>
    <name evidence="16" type="ORF">GGD88_002696</name>
</gene>
<feature type="binding site" description="in other chain" evidence="10">
    <location>
        <begin position="233"/>
        <end position="234"/>
    </location>
    <ligand>
        <name>ATP</name>
        <dbReference type="ChEBI" id="CHEBI:30616"/>
        <note>ligand shared between two neighboring subunits</note>
    </ligand>
</feature>
<evidence type="ECO:0000256" key="8">
    <source>
        <dbReference type="ARBA" id="ARBA00022842"/>
    </source>
</evidence>
<keyword evidence="6 10" id="KW-0547">Nucleotide-binding</keyword>
<evidence type="ECO:0000256" key="2">
    <source>
        <dbReference type="ARBA" id="ARBA00009685"/>
    </source>
</evidence>
<reference evidence="16 17" key="1">
    <citation type="submission" date="2020-08" db="EMBL/GenBank/DDBJ databases">
        <title>Genome sequencing of Purple Non-Sulfur Bacteria from various extreme environments.</title>
        <authorList>
            <person name="Mayer M."/>
        </authorList>
    </citation>
    <scope>NUCLEOTIDE SEQUENCE [LARGE SCALE GENOMIC DNA]</scope>
    <source>
        <strain evidence="16 17">JA135</strain>
    </source>
</reference>
<dbReference type="InterPro" id="IPR022636">
    <property type="entry name" value="S-AdoMet_synthetase_sfam"/>
</dbReference>
<dbReference type="NCBIfam" id="TIGR01034">
    <property type="entry name" value="metK"/>
    <property type="match status" value="1"/>
</dbReference>
<dbReference type="SUPFAM" id="SSF55973">
    <property type="entry name" value="S-adenosylmethionine synthetase"/>
    <property type="match status" value="3"/>
</dbReference>
<dbReference type="PROSITE" id="PS00376">
    <property type="entry name" value="ADOMET_SYNTHASE_1"/>
    <property type="match status" value="1"/>
</dbReference>
<comment type="function">
    <text evidence="10">Catalyzes the formation of S-adenosylmethionine (AdoMet) from methionine and ATP. The overall synthetic reaction is composed of two sequential steps, AdoMet formation and the subsequent tripolyphosphate hydrolysis which occurs prior to release of AdoMet from the enzyme.</text>
</comment>
<comment type="similarity">
    <text evidence="2 10 12">Belongs to the AdoMet synthase family.</text>
</comment>
<comment type="subunit">
    <text evidence="10">Homotetramer; dimer of dimers.</text>
</comment>
<dbReference type="GO" id="GO:0005524">
    <property type="term" value="F:ATP binding"/>
    <property type="evidence" value="ECO:0007669"/>
    <property type="project" value="UniProtKB-UniRule"/>
</dbReference>
<feature type="region of interest" description="Flexible loop" evidence="10">
    <location>
        <begin position="100"/>
        <end position="110"/>
    </location>
</feature>
<dbReference type="PANTHER" id="PTHR11964">
    <property type="entry name" value="S-ADENOSYLMETHIONINE SYNTHETASE"/>
    <property type="match status" value="1"/>
</dbReference>
<protein>
    <recommendedName>
        <fullName evidence="10">S-adenosylmethionine synthase</fullName>
        <shortName evidence="10">AdoMet synthase</shortName>
        <ecNumber evidence="10">2.5.1.6</ecNumber>
    </recommendedName>
    <alternativeName>
        <fullName evidence="10">MAT</fullName>
    </alternativeName>
    <alternativeName>
        <fullName evidence="10">Methionine adenosyltransferase</fullName>
    </alternativeName>
</protein>
<feature type="binding site" description="in other chain" evidence="10">
    <location>
        <position position="100"/>
    </location>
    <ligand>
        <name>L-methionine</name>
        <dbReference type="ChEBI" id="CHEBI:57844"/>
        <note>ligand shared between two neighboring subunits</note>
    </ligand>
</feature>
<evidence type="ECO:0000313" key="17">
    <source>
        <dbReference type="Proteomes" id="UP000555728"/>
    </source>
</evidence>
<dbReference type="GO" id="GO:0006730">
    <property type="term" value="P:one-carbon metabolic process"/>
    <property type="evidence" value="ECO:0007669"/>
    <property type="project" value="UniProtKB-KW"/>
</dbReference>
<evidence type="ECO:0000256" key="11">
    <source>
        <dbReference type="RuleBase" id="RU000542"/>
    </source>
</evidence>
<dbReference type="Proteomes" id="UP000555728">
    <property type="component" value="Unassembled WGS sequence"/>
</dbReference>
<dbReference type="InterPro" id="IPR022628">
    <property type="entry name" value="S-AdoMet_synt_N"/>
</dbReference>
<comment type="cofactor">
    <cofactor evidence="10">
        <name>K(+)</name>
        <dbReference type="ChEBI" id="CHEBI:29103"/>
    </cofactor>
    <text evidence="10">Binds 1 potassium ion per subunit.</text>
</comment>
<comment type="pathway">
    <text evidence="1 10">Amino-acid biosynthesis; S-adenosyl-L-methionine biosynthesis; S-adenosyl-L-methionine from L-methionine: step 1/1.</text>
</comment>
<feature type="binding site" evidence="10">
    <location>
        <position position="269"/>
    </location>
    <ligand>
        <name>ATP</name>
        <dbReference type="ChEBI" id="CHEBI:30616"/>
        <note>ligand shared between two neighboring subunits</note>
    </ligand>
</feature>
<feature type="binding site" evidence="10">
    <location>
        <position position="18"/>
    </location>
    <ligand>
        <name>Mg(2+)</name>
        <dbReference type="ChEBI" id="CHEBI:18420"/>
    </ligand>
</feature>
<proteinExistence type="inferred from homology"/>
<evidence type="ECO:0000259" key="14">
    <source>
        <dbReference type="Pfam" id="PF02772"/>
    </source>
</evidence>
<comment type="catalytic activity">
    <reaction evidence="10">
        <text>L-methionine + ATP + H2O = S-adenosyl-L-methionine + phosphate + diphosphate</text>
        <dbReference type="Rhea" id="RHEA:21080"/>
        <dbReference type="ChEBI" id="CHEBI:15377"/>
        <dbReference type="ChEBI" id="CHEBI:30616"/>
        <dbReference type="ChEBI" id="CHEBI:33019"/>
        <dbReference type="ChEBI" id="CHEBI:43474"/>
        <dbReference type="ChEBI" id="CHEBI:57844"/>
        <dbReference type="ChEBI" id="CHEBI:59789"/>
        <dbReference type="EC" id="2.5.1.6"/>
    </reaction>
</comment>
<feature type="binding site" evidence="10">
    <location>
        <position position="265"/>
    </location>
    <ligand>
        <name>ATP</name>
        <dbReference type="ChEBI" id="CHEBI:30616"/>
        <note>ligand shared between two neighboring subunits</note>
    </ligand>
</feature>
<comment type="caution">
    <text evidence="16">The sequence shown here is derived from an EMBL/GenBank/DDBJ whole genome shotgun (WGS) entry which is preliminary data.</text>
</comment>
<dbReference type="GO" id="GO:0005737">
    <property type="term" value="C:cytoplasm"/>
    <property type="evidence" value="ECO:0007669"/>
    <property type="project" value="UniProtKB-SubCell"/>
</dbReference>
<dbReference type="UniPathway" id="UPA00315">
    <property type="reaction ID" value="UER00080"/>
</dbReference>
<dbReference type="GO" id="GO:0006556">
    <property type="term" value="P:S-adenosylmethionine biosynthetic process"/>
    <property type="evidence" value="ECO:0007669"/>
    <property type="project" value="UniProtKB-UniRule"/>
</dbReference>
<feature type="binding site" evidence="10">
    <location>
        <position position="242"/>
    </location>
    <ligand>
        <name>ATP</name>
        <dbReference type="ChEBI" id="CHEBI:30616"/>
        <note>ligand shared between two neighboring subunits</note>
    </ligand>
</feature>
<evidence type="ECO:0000256" key="6">
    <source>
        <dbReference type="ARBA" id="ARBA00022741"/>
    </source>
</evidence>
<feature type="binding site" evidence="10">
    <location>
        <position position="44"/>
    </location>
    <ligand>
        <name>K(+)</name>
        <dbReference type="ChEBI" id="CHEBI:29103"/>
    </ligand>
</feature>
<dbReference type="GO" id="GO:0000287">
    <property type="term" value="F:magnesium ion binding"/>
    <property type="evidence" value="ECO:0007669"/>
    <property type="project" value="UniProtKB-UniRule"/>
</dbReference>
<dbReference type="Pfam" id="PF02772">
    <property type="entry name" value="S-AdoMet_synt_M"/>
    <property type="match status" value="1"/>
</dbReference>
<feature type="binding site" description="in other chain" evidence="10">
    <location>
        <position position="57"/>
    </location>
    <ligand>
        <name>L-methionine</name>
        <dbReference type="ChEBI" id="CHEBI:57844"/>
        <note>ligand shared between two neighboring subunits</note>
    </ligand>
</feature>
<evidence type="ECO:0000256" key="12">
    <source>
        <dbReference type="RuleBase" id="RU004462"/>
    </source>
</evidence>
<accession>A0A7W6S131</accession>
<evidence type="ECO:0000259" key="15">
    <source>
        <dbReference type="Pfam" id="PF02773"/>
    </source>
</evidence>
<organism evidence="16 17">
    <name type="scientific">Roseospira goensis</name>
    <dbReference type="NCBI Taxonomy" id="391922"/>
    <lineage>
        <taxon>Bacteria</taxon>
        <taxon>Pseudomonadati</taxon>
        <taxon>Pseudomonadota</taxon>
        <taxon>Alphaproteobacteria</taxon>
        <taxon>Rhodospirillales</taxon>
        <taxon>Rhodospirillaceae</taxon>
        <taxon>Roseospira</taxon>
    </lineage>
</organism>
<feature type="domain" description="S-adenosylmethionine synthetase C-terminal" evidence="15">
    <location>
        <begin position="236"/>
        <end position="372"/>
    </location>
</feature>
<keyword evidence="5 10" id="KW-0479">Metal-binding</keyword>
<dbReference type="GO" id="GO:0004478">
    <property type="term" value="F:methionine adenosyltransferase activity"/>
    <property type="evidence" value="ECO:0007669"/>
    <property type="project" value="UniProtKB-UniRule"/>
</dbReference>
<feature type="binding site" description="in other chain" evidence="10">
    <location>
        <position position="273"/>
    </location>
    <ligand>
        <name>L-methionine</name>
        <dbReference type="ChEBI" id="CHEBI:57844"/>
        <note>ligand shared between two neighboring subunits</note>
    </ligand>
</feature>
<dbReference type="PROSITE" id="PS00377">
    <property type="entry name" value="ADOMET_SYNTHASE_2"/>
    <property type="match status" value="1"/>
</dbReference>
<keyword evidence="3 10" id="KW-0554">One-carbon metabolism</keyword>
<feature type="binding site" evidence="10">
    <location>
        <position position="242"/>
    </location>
    <ligand>
        <name>L-methionine</name>
        <dbReference type="ChEBI" id="CHEBI:57844"/>
        <note>ligand shared between two neighboring subunits</note>
    </ligand>
</feature>
<evidence type="ECO:0000256" key="4">
    <source>
        <dbReference type="ARBA" id="ARBA00022679"/>
    </source>
</evidence>